<evidence type="ECO:0000256" key="1">
    <source>
        <dbReference type="SAM" id="Phobius"/>
    </source>
</evidence>
<gene>
    <name evidence="2" type="ORF">C1I93_20530</name>
</gene>
<dbReference type="OrthoDB" id="582306at2"/>
<feature type="transmembrane region" description="Helical" evidence="1">
    <location>
        <begin position="256"/>
        <end position="276"/>
    </location>
</feature>
<evidence type="ECO:0000313" key="2">
    <source>
        <dbReference type="EMBL" id="PZF91901.1"/>
    </source>
</evidence>
<dbReference type="Proteomes" id="UP000248627">
    <property type="component" value="Unassembled WGS sequence"/>
</dbReference>
<proteinExistence type="predicted"/>
<feature type="transmembrane region" description="Helical" evidence="1">
    <location>
        <begin position="21"/>
        <end position="42"/>
    </location>
</feature>
<feature type="transmembrane region" description="Helical" evidence="1">
    <location>
        <begin position="171"/>
        <end position="189"/>
    </location>
</feature>
<feature type="transmembrane region" description="Helical" evidence="1">
    <location>
        <begin position="81"/>
        <end position="102"/>
    </location>
</feature>
<protein>
    <submittedName>
        <fullName evidence="2">Uncharacterized protein</fullName>
    </submittedName>
</protein>
<accession>A0A2W2BX84</accession>
<keyword evidence="3" id="KW-1185">Reference proteome</keyword>
<organism evidence="2 3">
    <name type="scientific">Micromonospora endophytica</name>
    <dbReference type="NCBI Taxonomy" id="515350"/>
    <lineage>
        <taxon>Bacteria</taxon>
        <taxon>Bacillati</taxon>
        <taxon>Actinomycetota</taxon>
        <taxon>Actinomycetes</taxon>
        <taxon>Micromonosporales</taxon>
        <taxon>Micromonosporaceae</taxon>
        <taxon>Micromonospora</taxon>
    </lineage>
</organism>
<comment type="caution">
    <text evidence="2">The sequence shown here is derived from an EMBL/GenBank/DDBJ whole genome shotgun (WGS) entry which is preliminary data.</text>
</comment>
<dbReference type="AlphaFoldDB" id="A0A2W2BX84"/>
<keyword evidence="1" id="KW-1133">Transmembrane helix</keyword>
<reference evidence="2 3" key="1">
    <citation type="submission" date="2018-01" db="EMBL/GenBank/DDBJ databases">
        <title>Draft genome sequence of Jishengella endophytica.</title>
        <authorList>
            <person name="Sahin N."/>
            <person name="Ay H."/>
            <person name="Saygin H."/>
        </authorList>
    </citation>
    <scope>NUCLEOTIDE SEQUENCE [LARGE SCALE GENOMIC DNA]</scope>
    <source>
        <strain evidence="2 3">DSM 45430</strain>
    </source>
</reference>
<sequence length="278" mass="29743">MPGHPAGPARHLRSRPLLRHLLEMTLAMVAGMLLLGPARAALGTALGLPPASPGVGALLMATDMSAGMAFWMAYRGHSAAAIGELVSAMYAPVVLLFVPYQIGLLDEHTLLAGVHLLMVPAMAAAVLRRRAEYARHPVTRPAPRHPLARMLAHRWPAGLALLMTADNLTSPALLGAYTLLVLPAGYLAIGTVRRQWRGRGNLRTQLVGLVVWSALALVAALSGGTVGQWLVALGWLAHSGWDWIHHRTRRVVPRAYAEWCAVLDAVLGITIIMAILTS</sequence>
<keyword evidence="1" id="KW-0472">Membrane</keyword>
<keyword evidence="1" id="KW-0812">Transmembrane</keyword>
<dbReference type="EMBL" id="POTX01000155">
    <property type="protein sequence ID" value="PZF91901.1"/>
    <property type="molecule type" value="Genomic_DNA"/>
</dbReference>
<evidence type="ECO:0000313" key="3">
    <source>
        <dbReference type="Proteomes" id="UP000248627"/>
    </source>
</evidence>
<feature type="transmembrane region" description="Helical" evidence="1">
    <location>
        <begin position="54"/>
        <end position="74"/>
    </location>
</feature>
<feature type="transmembrane region" description="Helical" evidence="1">
    <location>
        <begin position="209"/>
        <end position="236"/>
    </location>
</feature>
<name>A0A2W2BX84_9ACTN</name>